<name>A0A0E0QFC6_ORYRU</name>
<dbReference type="EnsemblPlants" id="ORUFI08G06000.1">
    <property type="protein sequence ID" value="ORUFI08G06000.1"/>
    <property type="gene ID" value="ORUFI08G06000"/>
</dbReference>
<reference evidence="3" key="1">
    <citation type="submission" date="2013-06" db="EMBL/GenBank/DDBJ databases">
        <authorList>
            <person name="Zhao Q."/>
        </authorList>
    </citation>
    <scope>NUCLEOTIDE SEQUENCE</scope>
    <source>
        <strain evidence="3">cv. W1943</strain>
    </source>
</reference>
<dbReference type="Proteomes" id="UP000008022">
    <property type="component" value="Unassembled WGS sequence"/>
</dbReference>
<sequence>MGDDMWARAMAQHWTVELYILCKRAPKKNGAVAKFTPAAARPHKLTAPARGGHMAGGRALNRMLCLLGVCVINSTTPYGRIFQFGLAQLSLNKRAQPIGGPSPAQTILASPVPHSLPKSLHRNPPPPPPPPPPTSAAANPPPTRAFLAGAAASADVRCGPPLLLR</sequence>
<dbReference type="Gramene" id="ORUFI08G06000.1">
    <property type="protein sequence ID" value="ORUFI08G06000.1"/>
    <property type="gene ID" value="ORUFI08G06000"/>
</dbReference>
<evidence type="ECO:0000313" key="3">
    <source>
        <dbReference type="Proteomes" id="UP000008022"/>
    </source>
</evidence>
<dbReference type="HOGENOM" id="CLU_137059_0_0_1"/>
<organism evidence="2 3">
    <name type="scientific">Oryza rufipogon</name>
    <name type="common">Brownbeard rice</name>
    <name type="synonym">Asian wild rice</name>
    <dbReference type="NCBI Taxonomy" id="4529"/>
    <lineage>
        <taxon>Eukaryota</taxon>
        <taxon>Viridiplantae</taxon>
        <taxon>Streptophyta</taxon>
        <taxon>Embryophyta</taxon>
        <taxon>Tracheophyta</taxon>
        <taxon>Spermatophyta</taxon>
        <taxon>Magnoliopsida</taxon>
        <taxon>Liliopsida</taxon>
        <taxon>Poales</taxon>
        <taxon>Poaceae</taxon>
        <taxon>BOP clade</taxon>
        <taxon>Oryzoideae</taxon>
        <taxon>Oryzeae</taxon>
        <taxon>Oryzinae</taxon>
        <taxon>Oryza</taxon>
    </lineage>
</organism>
<dbReference type="OMA" id="FQFGLAQ"/>
<evidence type="ECO:0000313" key="2">
    <source>
        <dbReference type="EnsemblPlants" id="ORUFI08G06000.1"/>
    </source>
</evidence>
<keyword evidence="3" id="KW-1185">Reference proteome</keyword>
<feature type="region of interest" description="Disordered" evidence="1">
    <location>
        <begin position="97"/>
        <end position="144"/>
    </location>
</feature>
<reference evidence="2" key="2">
    <citation type="submission" date="2015-06" db="UniProtKB">
        <authorList>
            <consortium name="EnsemblPlants"/>
        </authorList>
    </citation>
    <scope>IDENTIFICATION</scope>
</reference>
<feature type="compositionally biased region" description="Pro residues" evidence="1">
    <location>
        <begin position="123"/>
        <end position="143"/>
    </location>
</feature>
<evidence type="ECO:0000256" key="1">
    <source>
        <dbReference type="SAM" id="MobiDB-lite"/>
    </source>
</evidence>
<proteinExistence type="predicted"/>
<dbReference type="AlphaFoldDB" id="A0A0E0QFC6"/>
<protein>
    <submittedName>
        <fullName evidence="2">Uncharacterized protein</fullName>
    </submittedName>
</protein>
<accession>A0A0E0QFC6</accession>